<dbReference type="Proteomes" id="UP000593842">
    <property type="component" value="Chromosome"/>
</dbReference>
<evidence type="ECO:0000313" key="2">
    <source>
        <dbReference type="Proteomes" id="UP000593842"/>
    </source>
</evidence>
<dbReference type="Gene3D" id="3.30.460.40">
    <property type="match status" value="1"/>
</dbReference>
<dbReference type="AlphaFoldDB" id="A0A7I8DZT8"/>
<proteinExistence type="predicted"/>
<evidence type="ECO:0008006" key="3">
    <source>
        <dbReference type="Google" id="ProtNLM"/>
    </source>
</evidence>
<dbReference type="SUPFAM" id="SSF81301">
    <property type="entry name" value="Nucleotidyltransferase"/>
    <property type="match status" value="1"/>
</dbReference>
<sequence length="157" mass="18070">MNTLNKKIELLKKIALRFNDANITWALGASMLLYFKKITIEFHDIDLMIANEDVESVQKILSKMGEIQPPNPNSKYKTKSFMEFIIDSIDVDVMAGFSIVSDGKVHDCSLHKEQIVEWMTLENTKIPLQSPILWCEYYRLMGRKEKVDVIESALANN</sequence>
<reference evidence="2" key="1">
    <citation type="submission" date="2020-09" db="EMBL/GenBank/DDBJ databases">
        <title>Complete genome sequencing of Faecalibacillus intestinalis strain 14EGH31.</title>
        <authorList>
            <person name="Sakamoto M."/>
            <person name="Murakami T."/>
            <person name="Mori H."/>
        </authorList>
    </citation>
    <scope>NUCLEOTIDE SEQUENCE [LARGE SCALE GENOMIC DNA]</scope>
    <source>
        <strain evidence="2">14EGH31</strain>
    </source>
</reference>
<dbReference type="KEGG" id="fit:Fi14EGH31_18610"/>
<evidence type="ECO:0000313" key="1">
    <source>
        <dbReference type="EMBL" id="BCL58149.1"/>
    </source>
</evidence>
<protein>
    <recommendedName>
        <fullName evidence="3">Nucleotidyltransferase family protein</fullName>
    </recommendedName>
</protein>
<dbReference type="EMBL" id="AP024085">
    <property type="protein sequence ID" value="BCL58149.1"/>
    <property type="molecule type" value="Genomic_DNA"/>
</dbReference>
<accession>A0A7I8DZT8</accession>
<dbReference type="RefSeq" id="WP_200764750.1">
    <property type="nucleotide sequence ID" value="NZ_AP024085.1"/>
</dbReference>
<dbReference type="GeneID" id="70580301"/>
<dbReference type="InterPro" id="IPR043519">
    <property type="entry name" value="NT_sf"/>
</dbReference>
<organism evidence="1 2">
    <name type="scientific">Faecalibacillus intestinalis</name>
    <dbReference type="NCBI Taxonomy" id="1982626"/>
    <lineage>
        <taxon>Bacteria</taxon>
        <taxon>Bacillati</taxon>
        <taxon>Bacillota</taxon>
        <taxon>Erysipelotrichia</taxon>
        <taxon>Erysipelotrichales</taxon>
        <taxon>Coprobacillaceae</taxon>
        <taxon>Faecalibacillus</taxon>
    </lineage>
</organism>
<name>A0A7I8DZT8_9FIRM</name>
<gene>
    <name evidence="1" type="ORF">Fi14EGH31_18610</name>
</gene>